<organism evidence="2 3">
    <name type="scientific">Lysobacter koreensis</name>
    <dbReference type="NCBI Taxonomy" id="266122"/>
    <lineage>
        <taxon>Bacteria</taxon>
        <taxon>Pseudomonadati</taxon>
        <taxon>Pseudomonadota</taxon>
        <taxon>Gammaproteobacteria</taxon>
        <taxon>Lysobacterales</taxon>
        <taxon>Lysobacteraceae</taxon>
        <taxon>Lysobacter</taxon>
    </lineage>
</organism>
<keyword evidence="2" id="KW-0449">Lipoprotein</keyword>
<feature type="signal peptide" evidence="1">
    <location>
        <begin position="1"/>
        <end position="24"/>
    </location>
</feature>
<proteinExistence type="predicted"/>
<evidence type="ECO:0000256" key="1">
    <source>
        <dbReference type="SAM" id="SignalP"/>
    </source>
</evidence>
<accession>A0ABW2YLA1</accession>
<comment type="caution">
    <text evidence="2">The sequence shown here is derived from an EMBL/GenBank/DDBJ whole genome shotgun (WGS) entry which is preliminary data.</text>
</comment>
<evidence type="ECO:0000313" key="3">
    <source>
        <dbReference type="Proteomes" id="UP001597090"/>
    </source>
</evidence>
<gene>
    <name evidence="2" type="ORF">ACFQZQ_05900</name>
</gene>
<evidence type="ECO:0000313" key="2">
    <source>
        <dbReference type="EMBL" id="MFD0738809.1"/>
    </source>
</evidence>
<reference evidence="3" key="1">
    <citation type="journal article" date="2019" name="Int. J. Syst. Evol. Microbiol.">
        <title>The Global Catalogue of Microorganisms (GCM) 10K type strain sequencing project: providing services to taxonomists for standard genome sequencing and annotation.</title>
        <authorList>
            <consortium name="The Broad Institute Genomics Platform"/>
            <consortium name="The Broad Institute Genome Sequencing Center for Infectious Disease"/>
            <person name="Wu L."/>
            <person name="Ma J."/>
        </authorList>
    </citation>
    <scope>NUCLEOTIDE SEQUENCE [LARGE SCALE GENOMIC DNA]</scope>
    <source>
        <strain evidence="3">CCUG 55491</strain>
    </source>
</reference>
<protein>
    <submittedName>
        <fullName evidence="2">Outer membrane lipoprotein carrier protein LolA</fullName>
    </submittedName>
</protein>
<dbReference type="Gene3D" id="2.50.20.20">
    <property type="match status" value="1"/>
</dbReference>
<name>A0ABW2YLA1_9GAMM</name>
<dbReference type="RefSeq" id="WP_386811793.1">
    <property type="nucleotide sequence ID" value="NZ_JBHTIH010000003.1"/>
</dbReference>
<keyword evidence="1" id="KW-0732">Signal</keyword>
<feature type="chain" id="PRO_5046596969" evidence="1">
    <location>
        <begin position="25"/>
        <end position="192"/>
    </location>
</feature>
<dbReference type="Proteomes" id="UP001597090">
    <property type="component" value="Unassembled WGS sequence"/>
</dbReference>
<keyword evidence="3" id="KW-1185">Reference proteome</keyword>
<sequence>MKASMRGIVLAACFAAWLAPTAWAGPREDVNAAIDQFLAARSFHADILITGAVTQRRRLEFVAPGRYRMRGEDAAEQVVIGDVLFVAVDGKPSATAITDDTLLQWRDPVRLAQNAADMTVTALGEETLGEQPARKFRIDHPPPQAGMVTLWIGTDGYPLQVASDGELQGQAVTTTIRYSRYNDPAIRIDPPR</sequence>
<dbReference type="EMBL" id="JBHTIH010000003">
    <property type="protein sequence ID" value="MFD0738809.1"/>
    <property type="molecule type" value="Genomic_DNA"/>
</dbReference>